<dbReference type="EMBL" id="JAUHJS010000007">
    <property type="protein sequence ID" value="MDN4166492.1"/>
    <property type="molecule type" value="Genomic_DNA"/>
</dbReference>
<gene>
    <name evidence="2" type="ORF">QWY31_13360</name>
</gene>
<proteinExistence type="predicted"/>
<dbReference type="Proteomes" id="UP001168552">
    <property type="component" value="Unassembled WGS sequence"/>
</dbReference>
<dbReference type="RefSeq" id="WP_320005029.1">
    <property type="nucleotide sequence ID" value="NZ_JAUHJS010000007.1"/>
</dbReference>
<comment type="caution">
    <text evidence="2">The sequence shown here is derived from an EMBL/GenBank/DDBJ whole genome shotgun (WGS) entry which is preliminary data.</text>
</comment>
<feature type="transmembrane region" description="Helical" evidence="1">
    <location>
        <begin position="6"/>
        <end position="26"/>
    </location>
</feature>
<accession>A0ABT8F7N5</accession>
<evidence type="ECO:0000256" key="1">
    <source>
        <dbReference type="SAM" id="Phobius"/>
    </source>
</evidence>
<organism evidence="2 3">
    <name type="scientific">Shiella aurantiaca</name>
    <dbReference type="NCBI Taxonomy" id="3058365"/>
    <lineage>
        <taxon>Bacteria</taxon>
        <taxon>Pseudomonadati</taxon>
        <taxon>Bacteroidota</taxon>
        <taxon>Cytophagia</taxon>
        <taxon>Cytophagales</taxon>
        <taxon>Shiellaceae</taxon>
        <taxon>Shiella</taxon>
    </lineage>
</organism>
<dbReference type="Pfam" id="PF12732">
    <property type="entry name" value="YtxH"/>
    <property type="match status" value="1"/>
</dbReference>
<evidence type="ECO:0000313" key="2">
    <source>
        <dbReference type="EMBL" id="MDN4166492.1"/>
    </source>
</evidence>
<reference evidence="2" key="1">
    <citation type="submission" date="2023-06" db="EMBL/GenBank/DDBJ databases">
        <title>Cytophagales bacterium Strain LB-30, isolated from soil.</title>
        <authorList>
            <person name="Liu B."/>
        </authorList>
    </citation>
    <scope>NUCLEOTIDE SEQUENCE</scope>
    <source>
        <strain evidence="2">LB-30</strain>
    </source>
</reference>
<dbReference type="InterPro" id="IPR024623">
    <property type="entry name" value="YtxH"/>
</dbReference>
<dbReference type="InterPro" id="IPR052928">
    <property type="entry name" value="Desiccation-related_membrane"/>
</dbReference>
<protein>
    <submittedName>
        <fullName evidence="2">YtxH domain-containing protein</fullName>
    </submittedName>
</protein>
<dbReference type="PANTHER" id="PTHR35792:SF1">
    <property type="entry name" value="SLL0268 PROTEIN"/>
    <property type="match status" value="1"/>
</dbReference>
<keyword evidence="1" id="KW-0812">Transmembrane</keyword>
<sequence length="79" mass="8513">MNSTVKTLLGVTIGAAAGFVAGMLLAPDSGKKTRQRIVDKAKGMKDEANQVVHRAKNIKDGVIDETERYGKRLSEVLTN</sequence>
<name>A0ABT8F7N5_9BACT</name>
<keyword evidence="1" id="KW-0472">Membrane</keyword>
<evidence type="ECO:0000313" key="3">
    <source>
        <dbReference type="Proteomes" id="UP001168552"/>
    </source>
</evidence>
<dbReference type="PANTHER" id="PTHR35792">
    <property type="entry name" value="GENERAL STRESS PROTEIN"/>
    <property type="match status" value="1"/>
</dbReference>
<keyword evidence="1" id="KW-1133">Transmembrane helix</keyword>
<keyword evidence="3" id="KW-1185">Reference proteome</keyword>